<evidence type="ECO:0000256" key="10">
    <source>
        <dbReference type="ARBA" id="ARBA00023315"/>
    </source>
</evidence>
<comment type="function">
    <text evidence="11">Involved in the type II fatty acid elongation cycle. Catalyzes the elongation of a wide range of acyl-ACP by the addition of two carbons from malonyl-ACP to an acyl acceptor. Can efficiently catalyze the conversion of palmitoleoyl-ACP (cis-hexadec-9-enoyl-ACP) to cis-vaccenoyl-ACP (cis-octadec-11-enoyl-ACP), an essential step in the thermal regulation of fatty acid composition.</text>
</comment>
<evidence type="ECO:0000313" key="16">
    <source>
        <dbReference type="Proteomes" id="UP000280417"/>
    </source>
</evidence>
<evidence type="ECO:0000256" key="6">
    <source>
        <dbReference type="ARBA" id="ARBA00022679"/>
    </source>
</evidence>
<comment type="caution">
    <text evidence="15">The sequence shown here is derived from an EMBL/GenBank/DDBJ whole genome shotgun (WGS) entry which is preliminary data.</text>
</comment>
<evidence type="ECO:0000256" key="5">
    <source>
        <dbReference type="ARBA" id="ARBA00022516"/>
    </source>
</evidence>
<dbReference type="UniPathway" id="UPA00094"/>
<dbReference type="InterPro" id="IPR017568">
    <property type="entry name" value="3-oxoacyl-ACP_synth-2"/>
</dbReference>
<evidence type="ECO:0000256" key="11">
    <source>
        <dbReference type="PIRNR" id="PIRNR000447"/>
    </source>
</evidence>
<dbReference type="CDD" id="cd00834">
    <property type="entry name" value="KAS_I_II"/>
    <property type="match status" value="1"/>
</dbReference>
<dbReference type="EC" id="2.3.1.179" evidence="3 11"/>
<dbReference type="SMART" id="SM00825">
    <property type="entry name" value="PKS_KS"/>
    <property type="match status" value="1"/>
</dbReference>
<accession>A0A662DMG5</accession>
<dbReference type="NCBIfam" id="NF004970">
    <property type="entry name" value="PRK06333.1"/>
    <property type="match status" value="1"/>
</dbReference>
<comment type="catalytic activity">
    <reaction evidence="11">
        <text>(9Z)-hexadecenoyl-[ACP] + malonyl-[ACP] + H(+) = 3-oxo-(11Z)-octadecenoyl-[ACP] + holo-[ACP] + CO2</text>
        <dbReference type="Rhea" id="RHEA:55040"/>
        <dbReference type="Rhea" id="RHEA-COMP:9623"/>
        <dbReference type="Rhea" id="RHEA-COMP:9685"/>
        <dbReference type="Rhea" id="RHEA-COMP:10800"/>
        <dbReference type="Rhea" id="RHEA-COMP:14074"/>
        <dbReference type="ChEBI" id="CHEBI:15378"/>
        <dbReference type="ChEBI" id="CHEBI:16526"/>
        <dbReference type="ChEBI" id="CHEBI:64479"/>
        <dbReference type="ChEBI" id="CHEBI:78449"/>
        <dbReference type="ChEBI" id="CHEBI:83989"/>
        <dbReference type="ChEBI" id="CHEBI:138538"/>
        <dbReference type="EC" id="2.3.1.179"/>
    </reaction>
</comment>
<evidence type="ECO:0000256" key="2">
    <source>
        <dbReference type="ARBA" id="ARBA00008467"/>
    </source>
</evidence>
<dbReference type="PROSITE" id="PS52004">
    <property type="entry name" value="KS3_2"/>
    <property type="match status" value="1"/>
</dbReference>
<evidence type="ECO:0000256" key="7">
    <source>
        <dbReference type="ARBA" id="ARBA00022832"/>
    </source>
</evidence>
<dbReference type="PANTHER" id="PTHR11712">
    <property type="entry name" value="POLYKETIDE SYNTHASE-RELATED"/>
    <property type="match status" value="1"/>
</dbReference>
<protein>
    <recommendedName>
        <fullName evidence="4 11">3-oxoacyl-[acyl-carrier-protein] synthase 2</fullName>
        <ecNumber evidence="3 11">2.3.1.179</ecNumber>
    </recommendedName>
</protein>
<dbReference type="Proteomes" id="UP000280417">
    <property type="component" value="Unassembled WGS sequence"/>
</dbReference>
<dbReference type="EMBL" id="QMQA01000002">
    <property type="protein sequence ID" value="RLE15483.1"/>
    <property type="molecule type" value="Genomic_DNA"/>
</dbReference>
<dbReference type="InterPro" id="IPR014031">
    <property type="entry name" value="Ketoacyl_synth_C"/>
</dbReference>
<dbReference type="GO" id="GO:0006633">
    <property type="term" value="P:fatty acid biosynthetic process"/>
    <property type="evidence" value="ECO:0007669"/>
    <property type="project" value="UniProtKB-UniRule"/>
</dbReference>
<evidence type="ECO:0000256" key="13">
    <source>
        <dbReference type="RuleBase" id="RU003694"/>
    </source>
</evidence>
<dbReference type="Gene3D" id="3.40.47.10">
    <property type="match status" value="1"/>
</dbReference>
<feature type="domain" description="Ketosynthase family 3 (KS3)" evidence="14">
    <location>
        <begin position="3"/>
        <end position="411"/>
    </location>
</feature>
<dbReference type="GO" id="GO:0004315">
    <property type="term" value="F:3-oxoacyl-[acyl-carrier-protein] synthase activity"/>
    <property type="evidence" value="ECO:0007669"/>
    <property type="project" value="UniProtKB-UniRule"/>
</dbReference>
<dbReference type="InterPro" id="IPR020841">
    <property type="entry name" value="PKS_Beta-ketoAc_synthase_dom"/>
</dbReference>
<name>A0A662DMG5_UNCAE</name>
<evidence type="ECO:0000256" key="12">
    <source>
        <dbReference type="PIRSR" id="PIRSR000447-1"/>
    </source>
</evidence>
<proteinExistence type="inferred from homology"/>
<keyword evidence="5 11" id="KW-0444">Lipid biosynthesis</keyword>
<keyword evidence="9 11" id="KW-0275">Fatty acid biosynthesis</keyword>
<evidence type="ECO:0000256" key="4">
    <source>
        <dbReference type="ARBA" id="ARBA00014657"/>
    </source>
</evidence>
<reference evidence="15 16" key="1">
    <citation type="submission" date="2018-06" db="EMBL/GenBank/DDBJ databases">
        <title>Extensive metabolic versatility and redundancy in microbially diverse, dynamic hydrothermal sediments.</title>
        <authorList>
            <person name="Dombrowski N."/>
            <person name="Teske A."/>
            <person name="Baker B.J."/>
        </authorList>
    </citation>
    <scope>NUCLEOTIDE SEQUENCE [LARGE SCALE GENOMIC DNA]</scope>
    <source>
        <strain evidence="15">B3_G15</strain>
    </source>
</reference>
<evidence type="ECO:0000256" key="3">
    <source>
        <dbReference type="ARBA" id="ARBA00012356"/>
    </source>
</evidence>
<dbReference type="Pfam" id="PF00109">
    <property type="entry name" value="ketoacyl-synt"/>
    <property type="match status" value="1"/>
</dbReference>
<evidence type="ECO:0000256" key="8">
    <source>
        <dbReference type="ARBA" id="ARBA00023098"/>
    </source>
</evidence>
<dbReference type="InterPro" id="IPR016039">
    <property type="entry name" value="Thiolase-like"/>
</dbReference>
<dbReference type="InterPro" id="IPR018201">
    <property type="entry name" value="Ketoacyl_synth_AS"/>
</dbReference>
<dbReference type="PANTHER" id="PTHR11712:SF336">
    <property type="entry name" value="3-OXOACYL-[ACYL-CARRIER-PROTEIN] SYNTHASE, MITOCHONDRIAL"/>
    <property type="match status" value="1"/>
</dbReference>
<keyword evidence="8" id="KW-0443">Lipid metabolism</keyword>
<dbReference type="PIRSF" id="PIRSF000447">
    <property type="entry name" value="KAS_II"/>
    <property type="match status" value="1"/>
</dbReference>
<dbReference type="NCBIfam" id="NF005589">
    <property type="entry name" value="PRK07314.1"/>
    <property type="match status" value="1"/>
</dbReference>
<comment type="catalytic activity">
    <reaction evidence="11">
        <text>a fatty acyl-[ACP] + malonyl-[ACP] + H(+) = a 3-oxoacyl-[ACP] + holo-[ACP] + CO2</text>
        <dbReference type="Rhea" id="RHEA:22836"/>
        <dbReference type="Rhea" id="RHEA-COMP:9623"/>
        <dbReference type="Rhea" id="RHEA-COMP:9685"/>
        <dbReference type="Rhea" id="RHEA-COMP:9916"/>
        <dbReference type="Rhea" id="RHEA-COMP:14125"/>
        <dbReference type="ChEBI" id="CHEBI:15378"/>
        <dbReference type="ChEBI" id="CHEBI:16526"/>
        <dbReference type="ChEBI" id="CHEBI:64479"/>
        <dbReference type="ChEBI" id="CHEBI:78449"/>
        <dbReference type="ChEBI" id="CHEBI:78776"/>
        <dbReference type="ChEBI" id="CHEBI:138651"/>
    </reaction>
</comment>
<dbReference type="FunFam" id="3.40.47.10:FF:000009">
    <property type="entry name" value="3-oxoacyl-[acyl-carrier-protein] synthase 2"/>
    <property type="match status" value="1"/>
</dbReference>
<sequence>MNVRRVVVTGIGVVSPIGVGLKNFEEGLFAGKNGIRRITRFDPSSFRSQMGGEVDNLKVENYLSSKDIKRMDRSTQLGMIAAQEAIEEAGLNIDREDPEKIGVLVGSGVGGLETIEREQTTLLRKGPQRVSPFLVPMLITDITSAHIAIKYGFMGPNLSISTACATGNHAIGEAFKIIQRGEAEVMIAGGTEAALTPLGVAGFCSMRALSTRNDEPHRASRPFDRERDGFVIGEGAGVLVLEEMERARKRKAKIWAEIAGFGMSCDAYHITQPMEDGRGIQIAMKKSLEDARVNLEEVDYINAHGTSTPLNDKVETRAIKNLFGKRAYDIPVSSTKSMTGHLLGATGGVEIIACILAIQRQRIPPTINYEFPDPECDLDYVPNESREAKVDIAMSNSMGFGGHNATLVVRKFG</sequence>
<dbReference type="NCBIfam" id="TIGR03150">
    <property type="entry name" value="fabF"/>
    <property type="match status" value="1"/>
</dbReference>
<comment type="pathway">
    <text evidence="1 11">Lipid metabolism; fatty acid biosynthesis.</text>
</comment>
<comment type="similarity">
    <text evidence="2 11 13">Belongs to the thiolase-like superfamily. Beta-ketoacyl-ACP synthases family.</text>
</comment>
<dbReference type="PROSITE" id="PS00606">
    <property type="entry name" value="KS3_1"/>
    <property type="match status" value="1"/>
</dbReference>
<dbReference type="SUPFAM" id="SSF53901">
    <property type="entry name" value="Thiolase-like"/>
    <property type="match status" value="2"/>
</dbReference>
<evidence type="ECO:0000259" key="14">
    <source>
        <dbReference type="PROSITE" id="PS52004"/>
    </source>
</evidence>
<organism evidence="15 16">
    <name type="scientific">Aerophobetes bacterium</name>
    <dbReference type="NCBI Taxonomy" id="2030807"/>
    <lineage>
        <taxon>Bacteria</taxon>
        <taxon>Candidatus Aerophobota</taxon>
    </lineage>
</organism>
<evidence type="ECO:0000256" key="9">
    <source>
        <dbReference type="ARBA" id="ARBA00023160"/>
    </source>
</evidence>
<gene>
    <name evidence="15" type="primary">fabF</name>
    <name evidence="15" type="ORF">DRJ04_00135</name>
</gene>
<keyword evidence="6 11" id="KW-0808">Transferase</keyword>
<keyword evidence="7" id="KW-0276">Fatty acid metabolism</keyword>
<dbReference type="InterPro" id="IPR000794">
    <property type="entry name" value="Beta-ketoacyl_synthase"/>
</dbReference>
<dbReference type="AlphaFoldDB" id="A0A662DMG5"/>
<evidence type="ECO:0000313" key="15">
    <source>
        <dbReference type="EMBL" id="RLE15483.1"/>
    </source>
</evidence>
<keyword evidence="10 11" id="KW-0012">Acyltransferase</keyword>
<feature type="active site" description="For beta-ketoacyl synthase activity" evidence="12">
    <location>
        <position position="164"/>
    </location>
</feature>
<dbReference type="Pfam" id="PF02801">
    <property type="entry name" value="Ketoacyl-synt_C"/>
    <property type="match status" value="1"/>
</dbReference>
<dbReference type="InterPro" id="IPR014030">
    <property type="entry name" value="Ketoacyl_synth_N"/>
</dbReference>
<evidence type="ECO:0000256" key="1">
    <source>
        <dbReference type="ARBA" id="ARBA00005194"/>
    </source>
</evidence>